<dbReference type="AlphaFoldDB" id="A0A1G9Z826"/>
<evidence type="ECO:0000313" key="4">
    <source>
        <dbReference type="Proteomes" id="UP000199671"/>
    </source>
</evidence>
<reference evidence="2 4" key="2">
    <citation type="submission" date="2016-10" db="EMBL/GenBank/DDBJ databases">
        <authorList>
            <person name="de Groot N.N."/>
        </authorList>
    </citation>
    <scope>NUCLEOTIDE SEQUENCE [LARGE SCALE GENOMIC DNA]</scope>
    <source>
        <strain evidence="2">DSM 27982</strain>
        <strain evidence="1 4">KPR-7B</strain>
    </source>
</reference>
<accession>A0A1G9Z826</accession>
<name>A0A1G9Z826_9ACTO</name>
<organism evidence="2 3">
    <name type="scientific">Actinomyces ruminicola</name>
    <dbReference type="NCBI Taxonomy" id="332524"/>
    <lineage>
        <taxon>Bacteria</taxon>
        <taxon>Bacillati</taxon>
        <taxon>Actinomycetota</taxon>
        <taxon>Actinomycetes</taxon>
        <taxon>Actinomycetales</taxon>
        <taxon>Actinomycetaceae</taxon>
        <taxon>Actinomyces</taxon>
    </lineage>
</organism>
<sequence length="136" mass="14609">MSAAMSGASPEPGPSRDGELALTVGQRYPVGERMHTLTPRLAEAVARSRAVLIDVAAHGEVITYGELSEAIRGAVLPRHMGPLLHLLGHDCTERGEPMLPALVINQAKGEVGTDDDAWAGPERSACWEYWAQTRRA</sequence>
<evidence type="ECO:0000313" key="3">
    <source>
        <dbReference type="Proteomes" id="UP000198541"/>
    </source>
</evidence>
<protein>
    <submittedName>
        <fullName evidence="2">Uncharacterized protein</fullName>
    </submittedName>
</protein>
<dbReference type="Proteomes" id="UP000199671">
    <property type="component" value="Unassembled WGS sequence"/>
</dbReference>
<dbReference type="EMBL" id="FNIM01000001">
    <property type="protein sequence ID" value="SDN17524.1"/>
    <property type="molecule type" value="Genomic_DNA"/>
</dbReference>
<dbReference type="Proteomes" id="UP000198541">
    <property type="component" value="Unassembled WGS sequence"/>
</dbReference>
<dbReference type="EMBL" id="FNHU01000003">
    <property type="protein sequence ID" value="SDM48882.1"/>
    <property type="molecule type" value="Genomic_DNA"/>
</dbReference>
<proteinExistence type="predicted"/>
<reference evidence="3" key="1">
    <citation type="submission" date="2016-10" db="EMBL/GenBank/DDBJ databases">
        <authorList>
            <person name="Varghese N."/>
            <person name="Submissions S."/>
        </authorList>
    </citation>
    <scope>NUCLEOTIDE SEQUENCE [LARGE SCALE GENOMIC DNA]</scope>
    <source>
        <strain evidence="3">DSM 27982</strain>
    </source>
</reference>
<evidence type="ECO:0000313" key="1">
    <source>
        <dbReference type="EMBL" id="SDM48882.1"/>
    </source>
</evidence>
<gene>
    <name evidence="1" type="ORF">SAMN04487766_10358</name>
    <name evidence="2" type="ORF">SAMN05216355_10157</name>
</gene>
<keyword evidence="3" id="KW-1185">Reference proteome</keyword>
<evidence type="ECO:0000313" key="2">
    <source>
        <dbReference type="EMBL" id="SDN17524.1"/>
    </source>
</evidence>